<feature type="region of interest" description="Disordered" evidence="1">
    <location>
        <begin position="51"/>
        <end position="97"/>
    </location>
</feature>
<sequence length="256" mass="28642">MPSRTCRIETLSFLRGWKRRITTYRCAYLALRSPAAFLQNEIARLRDANRSCRRPAPNSRNEGHALVQTRRSKPRGRRRRRAGKKPPPLGEFRQVDPSRVKVRPEMALSKTTPNASLDGCGRAVTDGPTKSGTRGTAGYSPDVSRQFLFDHISVPRCLCLPAHPPGTAIPVQKKRNEGSAHSTSPLGPRLYGMSASPELFSTSGAYTIIGTRWTTRLNLPLAVWLRVRARWKRSGIPPIVSWIWAILYRRNSGCSS</sequence>
<dbReference type="EMBL" id="AHKC01002911">
    <property type="protein sequence ID" value="EKF38961.1"/>
    <property type="molecule type" value="Genomic_DNA"/>
</dbReference>
<accession>K2NVE8</accession>
<name>K2NVE8_TRYCR</name>
<comment type="caution">
    <text evidence="2">The sequence shown here is derived from an EMBL/GenBank/DDBJ whole genome shotgun (WGS) entry which is preliminary data.</text>
</comment>
<evidence type="ECO:0000313" key="2">
    <source>
        <dbReference type="EMBL" id="EKF38961.1"/>
    </source>
</evidence>
<feature type="compositionally biased region" description="Basic residues" evidence="1">
    <location>
        <begin position="70"/>
        <end position="84"/>
    </location>
</feature>
<dbReference type="Proteomes" id="UP000007350">
    <property type="component" value="Unassembled WGS sequence"/>
</dbReference>
<organism evidence="2 3">
    <name type="scientific">Trypanosoma cruzi marinkellei</name>
    <dbReference type="NCBI Taxonomy" id="85056"/>
    <lineage>
        <taxon>Eukaryota</taxon>
        <taxon>Discoba</taxon>
        <taxon>Euglenozoa</taxon>
        <taxon>Kinetoplastea</taxon>
        <taxon>Metakinetoplastina</taxon>
        <taxon>Trypanosomatida</taxon>
        <taxon>Trypanosomatidae</taxon>
        <taxon>Trypanosoma</taxon>
        <taxon>Schizotrypanum</taxon>
    </lineage>
</organism>
<reference evidence="2 3" key="1">
    <citation type="journal article" date="2012" name="BMC Genomics">
        <title>Comparative genomic analysis of human infective Trypanosoma cruzi lineages with the bat-restricted subspecies T. cruzi marinkellei.</title>
        <authorList>
            <person name="Franzen O."/>
            <person name="Talavera-Lopez C."/>
            <person name="Ochaya S."/>
            <person name="Butler C.E."/>
            <person name="Messenger L.A."/>
            <person name="Lewis M.D."/>
            <person name="Llewellyn M.S."/>
            <person name="Marinkelle C.J."/>
            <person name="Tyler K.M."/>
            <person name="Miles M.A."/>
            <person name="Andersson B."/>
        </authorList>
    </citation>
    <scope>NUCLEOTIDE SEQUENCE [LARGE SCALE GENOMIC DNA]</scope>
    <source>
        <strain evidence="2 3">B7</strain>
    </source>
</reference>
<gene>
    <name evidence="2" type="ORF">MOQ_000822</name>
</gene>
<evidence type="ECO:0000256" key="1">
    <source>
        <dbReference type="SAM" id="MobiDB-lite"/>
    </source>
</evidence>
<keyword evidence="3" id="KW-1185">Reference proteome</keyword>
<dbReference type="AlphaFoldDB" id="K2NVE8"/>
<protein>
    <submittedName>
        <fullName evidence="2">Uncharacterized protein</fullName>
    </submittedName>
</protein>
<evidence type="ECO:0000313" key="3">
    <source>
        <dbReference type="Proteomes" id="UP000007350"/>
    </source>
</evidence>
<proteinExistence type="predicted"/>